<dbReference type="Pfam" id="PF13560">
    <property type="entry name" value="HTH_31"/>
    <property type="match status" value="1"/>
</dbReference>
<dbReference type="InterPro" id="IPR002477">
    <property type="entry name" value="Peptidoglycan-bd-like"/>
</dbReference>
<keyword evidence="2" id="KW-0472">Membrane</keyword>
<organism evidence="4 5">
    <name type="scientific">Streptomyces pseudovenezuelae</name>
    <dbReference type="NCBI Taxonomy" id="67350"/>
    <lineage>
        <taxon>Bacteria</taxon>
        <taxon>Bacillati</taxon>
        <taxon>Actinomycetota</taxon>
        <taxon>Actinomycetes</taxon>
        <taxon>Kitasatosporales</taxon>
        <taxon>Streptomycetaceae</taxon>
        <taxon>Streptomyces</taxon>
        <taxon>Streptomyces aurantiacus group</taxon>
    </lineage>
</organism>
<sequence>MQNATRRDRLIPVPEREVGGHMSRWKALPAELDPRIRQLVVRLRRLKDHSGLSVRQLAARTEYSPKSWERYLGARSLPPAPAVEALAKIAGDDPVRLLALREVAAEAWENRRADPAHEPDQPESPKSPDSPDELAVVVTPSPAHPTGVRSLHIALVAGAVALVLALSSAVLLAVRLHDDETTKTAPASRTAPTSSAPAAQPAYTCRLKKDDGHWFAGLGRSWDVNLAYGNAGADVAEAQCLLRRAGISPGGIDGIFGPLTQRAVKELQKRAGLVVDGVIGPHTWKALRG</sequence>
<dbReference type="Pfam" id="PF01471">
    <property type="entry name" value="PG_binding_1"/>
    <property type="match status" value="1"/>
</dbReference>
<evidence type="ECO:0000313" key="5">
    <source>
        <dbReference type="Proteomes" id="UP001160499"/>
    </source>
</evidence>
<dbReference type="EMBL" id="JARXVH010000038">
    <property type="protein sequence ID" value="MDH6222628.1"/>
    <property type="molecule type" value="Genomic_DNA"/>
</dbReference>
<dbReference type="InterPro" id="IPR036365">
    <property type="entry name" value="PGBD-like_sf"/>
</dbReference>
<dbReference type="CDD" id="cd00093">
    <property type="entry name" value="HTH_XRE"/>
    <property type="match status" value="1"/>
</dbReference>
<dbReference type="Proteomes" id="UP001160499">
    <property type="component" value="Unassembled WGS sequence"/>
</dbReference>
<comment type="caution">
    <text evidence="4">The sequence shown here is derived from an EMBL/GenBank/DDBJ whole genome shotgun (WGS) entry which is preliminary data.</text>
</comment>
<protein>
    <submittedName>
        <fullName evidence="4">Transcriptional regulator with XRE-family HTH domain</fullName>
    </submittedName>
</protein>
<dbReference type="InterPro" id="IPR036366">
    <property type="entry name" value="PGBDSf"/>
</dbReference>
<feature type="compositionally biased region" description="Basic and acidic residues" evidence="1">
    <location>
        <begin position="110"/>
        <end position="120"/>
    </location>
</feature>
<evidence type="ECO:0000313" key="4">
    <source>
        <dbReference type="EMBL" id="MDH6222628.1"/>
    </source>
</evidence>
<proteinExistence type="predicted"/>
<accession>A0ABT6M294</accession>
<evidence type="ECO:0000259" key="3">
    <source>
        <dbReference type="Pfam" id="PF01471"/>
    </source>
</evidence>
<dbReference type="SUPFAM" id="SSF47413">
    <property type="entry name" value="lambda repressor-like DNA-binding domains"/>
    <property type="match status" value="1"/>
</dbReference>
<reference evidence="4 5" key="1">
    <citation type="submission" date="2023-04" db="EMBL/GenBank/DDBJ databases">
        <title>Forest soil microbial communities from Buena Vista Peninsula, Colon Province, Panama.</title>
        <authorList>
            <person name="Bouskill N."/>
        </authorList>
    </citation>
    <scope>NUCLEOTIDE SEQUENCE [LARGE SCALE GENOMIC DNA]</scope>
    <source>
        <strain evidence="4 5">GGS1</strain>
    </source>
</reference>
<dbReference type="InterPro" id="IPR001387">
    <property type="entry name" value="Cro/C1-type_HTH"/>
</dbReference>
<dbReference type="InterPro" id="IPR010982">
    <property type="entry name" value="Lambda_DNA-bd_dom_sf"/>
</dbReference>
<evidence type="ECO:0000256" key="2">
    <source>
        <dbReference type="SAM" id="Phobius"/>
    </source>
</evidence>
<feature type="domain" description="Peptidoglycan binding-like" evidence="3">
    <location>
        <begin position="232"/>
        <end position="287"/>
    </location>
</feature>
<keyword evidence="2" id="KW-0812">Transmembrane</keyword>
<dbReference type="SUPFAM" id="SSF47090">
    <property type="entry name" value="PGBD-like"/>
    <property type="match status" value="1"/>
</dbReference>
<keyword evidence="5" id="KW-1185">Reference proteome</keyword>
<gene>
    <name evidence="4" type="ORF">M2283_009979</name>
</gene>
<feature type="region of interest" description="Disordered" evidence="1">
    <location>
        <begin position="110"/>
        <end position="141"/>
    </location>
</feature>
<evidence type="ECO:0000256" key="1">
    <source>
        <dbReference type="SAM" id="MobiDB-lite"/>
    </source>
</evidence>
<name>A0ABT6M294_9ACTN</name>
<keyword evidence="2" id="KW-1133">Transmembrane helix</keyword>
<dbReference type="Gene3D" id="1.10.101.10">
    <property type="entry name" value="PGBD-like superfamily/PGBD"/>
    <property type="match status" value="1"/>
</dbReference>
<feature type="transmembrane region" description="Helical" evidence="2">
    <location>
        <begin position="151"/>
        <end position="174"/>
    </location>
</feature>